<keyword evidence="1" id="KW-0812">Transmembrane</keyword>
<accession>A0A6A6ZCV9</accession>
<dbReference type="AlphaFoldDB" id="A0A6A6ZCV9"/>
<keyword evidence="3" id="KW-1185">Reference proteome</keyword>
<sequence>MCRTACHLVDIRSQARSWRTDTRREVLGCGFCGVGGACWLVGGDWCWLCTAAHPVDIILRRSIGEPAHVTLCWASALAWRWRLPILGAVPTRFSMTAGELAGCSTASCRGFPWAAVCLMVGLAGAALVVAGAARVLRAVVGAGSGFGGAADLVIAVSVCLLRRVLGFSATSLLVVLSTSSNVTLSTR</sequence>
<feature type="transmembrane region" description="Helical" evidence="1">
    <location>
        <begin position="111"/>
        <end position="132"/>
    </location>
</feature>
<gene>
    <name evidence="2" type="ORF">CC86DRAFT_152743</name>
</gene>
<evidence type="ECO:0000256" key="1">
    <source>
        <dbReference type="SAM" id="Phobius"/>
    </source>
</evidence>
<keyword evidence="1" id="KW-0472">Membrane</keyword>
<reference evidence="2" key="1">
    <citation type="journal article" date="2020" name="Stud. Mycol.">
        <title>101 Dothideomycetes genomes: a test case for predicting lifestyles and emergence of pathogens.</title>
        <authorList>
            <person name="Haridas S."/>
            <person name="Albert R."/>
            <person name="Binder M."/>
            <person name="Bloem J."/>
            <person name="Labutti K."/>
            <person name="Salamov A."/>
            <person name="Andreopoulos B."/>
            <person name="Baker S."/>
            <person name="Barry K."/>
            <person name="Bills G."/>
            <person name="Bluhm B."/>
            <person name="Cannon C."/>
            <person name="Castanera R."/>
            <person name="Culley D."/>
            <person name="Daum C."/>
            <person name="Ezra D."/>
            <person name="Gonzalez J."/>
            <person name="Henrissat B."/>
            <person name="Kuo A."/>
            <person name="Liang C."/>
            <person name="Lipzen A."/>
            <person name="Lutzoni F."/>
            <person name="Magnuson J."/>
            <person name="Mondo S."/>
            <person name="Nolan M."/>
            <person name="Ohm R."/>
            <person name="Pangilinan J."/>
            <person name="Park H.-J."/>
            <person name="Ramirez L."/>
            <person name="Alfaro M."/>
            <person name="Sun H."/>
            <person name="Tritt A."/>
            <person name="Yoshinaga Y."/>
            <person name="Zwiers L.-H."/>
            <person name="Turgeon B."/>
            <person name="Goodwin S."/>
            <person name="Spatafora J."/>
            <person name="Crous P."/>
            <person name="Grigoriev I."/>
        </authorList>
    </citation>
    <scope>NUCLEOTIDE SEQUENCE</scope>
    <source>
        <strain evidence="2">CBS 113818</strain>
    </source>
</reference>
<dbReference type="Proteomes" id="UP000799424">
    <property type="component" value="Unassembled WGS sequence"/>
</dbReference>
<organism evidence="2 3">
    <name type="scientific">Ophiobolus disseminans</name>
    <dbReference type="NCBI Taxonomy" id="1469910"/>
    <lineage>
        <taxon>Eukaryota</taxon>
        <taxon>Fungi</taxon>
        <taxon>Dikarya</taxon>
        <taxon>Ascomycota</taxon>
        <taxon>Pezizomycotina</taxon>
        <taxon>Dothideomycetes</taxon>
        <taxon>Pleosporomycetidae</taxon>
        <taxon>Pleosporales</taxon>
        <taxon>Pleosporineae</taxon>
        <taxon>Phaeosphaeriaceae</taxon>
        <taxon>Ophiobolus</taxon>
    </lineage>
</organism>
<evidence type="ECO:0000313" key="2">
    <source>
        <dbReference type="EMBL" id="KAF2818942.1"/>
    </source>
</evidence>
<name>A0A6A6ZCV9_9PLEO</name>
<protein>
    <submittedName>
        <fullName evidence="2">Uncharacterized protein</fullName>
    </submittedName>
</protein>
<keyword evidence="1" id="KW-1133">Transmembrane helix</keyword>
<dbReference type="EMBL" id="MU006248">
    <property type="protein sequence ID" value="KAF2818942.1"/>
    <property type="molecule type" value="Genomic_DNA"/>
</dbReference>
<evidence type="ECO:0000313" key="3">
    <source>
        <dbReference type="Proteomes" id="UP000799424"/>
    </source>
</evidence>
<proteinExistence type="predicted"/>
<feature type="transmembrane region" description="Helical" evidence="1">
    <location>
        <begin position="139"/>
        <end position="158"/>
    </location>
</feature>